<accession>A0ABM0MIN4</accession>
<evidence type="ECO:0000259" key="2">
    <source>
        <dbReference type="PROSITE" id="PS50017"/>
    </source>
</evidence>
<feature type="region of interest" description="Disordered" evidence="1">
    <location>
        <begin position="249"/>
        <end position="305"/>
    </location>
</feature>
<reference evidence="4" key="1">
    <citation type="submission" date="2025-08" db="UniProtKB">
        <authorList>
            <consortium name="RefSeq"/>
        </authorList>
    </citation>
    <scope>IDENTIFICATION</scope>
    <source>
        <tissue evidence="4">Testes</tissue>
    </source>
</reference>
<sequence>MVTEVDIGAQNVSKKSQYNPFIPVFLRQVAMETTYSSGADLQEIVNKLYKKYQDILEDYEQFSCQRFLFVTALKNRLPLYSAEPLRQSRVHIGVRTLQEVRALLHHQWSSDSENTSSSTNTHGTLELFLNLVDQLRKLEENLTSLLPEHVQLICQDELGDWRKRLLEKSDFSFLDKEKFTLSYEDQPGYAGVVSLLPFVLDIGHNTFQILNEYLSARKVTPYRPQLLSLGSIADDEEDIFVTAKSYMQDKENNKSTSPVLRKQQSPTRSPRKEHETQGKSRRKTPYAKLIRKSPRQKTATRLPPQTTVRQPSIVELGRGPMIRQSSRLPSQYKYHPKQSKYIVKQEVRSLSQMKYGTSQVRTPRMKTPIKRLNEKYDHVRFPNIEKVVHSGKTDWKNLQDVKNAQNYEHSRLSYQANGVSPRAYYKGQHRYPVSPVLSQSLPHTMDNKNIPTPLQSSYDPRYRQRRSPYPTILPEARQRHVSTSSQDSADAAPVSVIYHGSTIYNYPGEGTTEMDYTTRAIKRLEERLLPQMDLLKDKMRRRDIKQKDNSNLMRIVEDKLKKMQDEIEDIKTRQLLHNYYLRDFHKVLTNKDLDIIKDHIAYRDLTELGIKLGLSEIDVEDVKEQTNALREQVFQILLAWRNKVGKYASLDLIIEVLIKMKRRDTATLIINDMKQRS</sequence>
<dbReference type="GeneID" id="102800710"/>
<evidence type="ECO:0000313" key="3">
    <source>
        <dbReference type="Proteomes" id="UP000694865"/>
    </source>
</evidence>
<dbReference type="Pfam" id="PF00531">
    <property type="entry name" value="Death"/>
    <property type="match status" value="1"/>
</dbReference>
<feature type="compositionally biased region" description="Polar residues" evidence="1">
    <location>
        <begin position="296"/>
        <end position="305"/>
    </location>
</feature>
<feature type="compositionally biased region" description="Polar residues" evidence="1">
    <location>
        <begin position="254"/>
        <end position="268"/>
    </location>
</feature>
<dbReference type="PROSITE" id="PS50017">
    <property type="entry name" value="DEATH_DOMAIN"/>
    <property type="match status" value="1"/>
</dbReference>
<dbReference type="Gene3D" id="1.10.533.10">
    <property type="entry name" value="Death Domain, Fas"/>
    <property type="match status" value="1"/>
</dbReference>
<name>A0ABM0MIN4_SACKO</name>
<dbReference type="SMART" id="SM00005">
    <property type="entry name" value="DEATH"/>
    <property type="match status" value="1"/>
</dbReference>
<feature type="domain" description="Death" evidence="2">
    <location>
        <begin position="604"/>
        <end position="673"/>
    </location>
</feature>
<dbReference type="RefSeq" id="XP_006819875.1">
    <property type="nucleotide sequence ID" value="XM_006819812.1"/>
</dbReference>
<proteinExistence type="predicted"/>
<evidence type="ECO:0000256" key="1">
    <source>
        <dbReference type="SAM" id="MobiDB-lite"/>
    </source>
</evidence>
<keyword evidence="3" id="KW-1185">Reference proteome</keyword>
<organism evidence="3 4">
    <name type="scientific">Saccoglossus kowalevskii</name>
    <name type="common">Acorn worm</name>
    <dbReference type="NCBI Taxonomy" id="10224"/>
    <lineage>
        <taxon>Eukaryota</taxon>
        <taxon>Metazoa</taxon>
        <taxon>Hemichordata</taxon>
        <taxon>Enteropneusta</taxon>
        <taxon>Harrimaniidae</taxon>
        <taxon>Saccoglossus</taxon>
    </lineage>
</organism>
<dbReference type="SUPFAM" id="SSF47986">
    <property type="entry name" value="DEATH domain"/>
    <property type="match status" value="1"/>
</dbReference>
<dbReference type="Proteomes" id="UP000694865">
    <property type="component" value="Unplaced"/>
</dbReference>
<evidence type="ECO:0000313" key="4">
    <source>
        <dbReference type="RefSeq" id="XP_006819875.1"/>
    </source>
</evidence>
<gene>
    <name evidence="4" type="primary">LOC102800710</name>
</gene>
<feature type="compositionally biased region" description="Basic residues" evidence="1">
    <location>
        <begin position="279"/>
        <end position="295"/>
    </location>
</feature>
<feature type="region of interest" description="Disordered" evidence="1">
    <location>
        <begin position="441"/>
        <end position="462"/>
    </location>
</feature>
<dbReference type="InterPro" id="IPR011029">
    <property type="entry name" value="DEATH-like_dom_sf"/>
</dbReference>
<feature type="compositionally biased region" description="Polar residues" evidence="1">
    <location>
        <begin position="441"/>
        <end position="458"/>
    </location>
</feature>
<protein>
    <submittedName>
        <fullName evidence="4">Uncharacterized protein LOC102800710</fullName>
    </submittedName>
</protein>
<dbReference type="CDD" id="cd01670">
    <property type="entry name" value="Death"/>
    <property type="match status" value="1"/>
</dbReference>
<dbReference type="InterPro" id="IPR000488">
    <property type="entry name" value="Death_dom"/>
</dbReference>